<feature type="signal peptide" evidence="2">
    <location>
        <begin position="1"/>
        <end position="25"/>
    </location>
</feature>
<keyword evidence="4" id="KW-0378">Hydrolase</keyword>
<feature type="domain" description="Metallo-beta-lactamase" evidence="3">
    <location>
        <begin position="55"/>
        <end position="238"/>
    </location>
</feature>
<protein>
    <submittedName>
        <fullName evidence="4">Quinoprotein relay system zinc metallohydrolase 2</fullName>
    </submittedName>
</protein>
<dbReference type="Proteomes" id="UP000311008">
    <property type="component" value="Chromosome"/>
</dbReference>
<dbReference type="InterPro" id="IPR001279">
    <property type="entry name" value="Metallo-B-lactamas"/>
</dbReference>
<dbReference type="AlphaFoldDB" id="A0A5B8CUX7"/>
<dbReference type="InterPro" id="IPR030829">
    <property type="entry name" value="SoxH-rel_PQQ_2"/>
</dbReference>
<gene>
    <name evidence="4" type="ORF">FIU01_11605</name>
</gene>
<dbReference type="PANTHER" id="PTHR42951:SF4">
    <property type="entry name" value="ACYL-COENZYME A THIOESTERASE MBLAC2"/>
    <property type="match status" value="1"/>
</dbReference>
<keyword evidence="5" id="KW-1185">Reference proteome</keyword>
<dbReference type="CDD" id="cd16282">
    <property type="entry name" value="metallo-hydrolase-like_MBL-fold"/>
    <property type="match status" value="1"/>
</dbReference>
<sequence length="309" mass="33963">MLSKINCFCVSLVGVLLSLGGQAWADDFELKQIADGVYVHHGKHLDIDDGYQGDICNLGVVIGRDAIAVIDTGGSKHTGEQLLQAIKAISPLPVHYVINTHVHPDHTYGNAAFQNGSTHFVGHEKLANTMLLRKEQYEKLNTRLLGEAGKVSSTVTPDTPVHAQITLDLGNRILQLQAQTVAHTHTDLTVLDTQTNTLFAGDLLFAQRTPVVEGDIKGLIAVLEHMNQTTYTRIVPGHGLESTDQKAIIGNALRYLNALLADVRYSLKKGISMEQTMDSAAAAERDQWQLFDIANRRNVNVIYPQLEWE</sequence>
<accession>A0A5B8CUX7</accession>
<keyword evidence="2" id="KW-0732">Signal</keyword>
<evidence type="ECO:0000313" key="4">
    <source>
        <dbReference type="EMBL" id="QDC45102.1"/>
    </source>
</evidence>
<dbReference type="InterPro" id="IPR036866">
    <property type="entry name" value="RibonucZ/Hydroxyglut_hydro"/>
</dbReference>
<proteinExistence type="inferred from homology"/>
<dbReference type="GO" id="GO:0016787">
    <property type="term" value="F:hydrolase activity"/>
    <property type="evidence" value="ECO:0007669"/>
    <property type="project" value="UniProtKB-KW"/>
</dbReference>
<dbReference type="InterPro" id="IPR050855">
    <property type="entry name" value="NDM-1-like"/>
</dbReference>
<dbReference type="PANTHER" id="PTHR42951">
    <property type="entry name" value="METALLO-BETA-LACTAMASE DOMAIN-CONTAINING"/>
    <property type="match status" value="1"/>
</dbReference>
<dbReference type="GO" id="GO:0017001">
    <property type="term" value="P:antibiotic catabolic process"/>
    <property type="evidence" value="ECO:0007669"/>
    <property type="project" value="UniProtKB-ARBA"/>
</dbReference>
<evidence type="ECO:0000259" key="3">
    <source>
        <dbReference type="SMART" id="SM00849"/>
    </source>
</evidence>
<dbReference type="RefSeq" id="WP_140004426.1">
    <property type="nucleotide sequence ID" value="NZ_CP040946.1"/>
</dbReference>
<organism evidence="4 5">
    <name type="scientific">Methylophilus medardicus</name>
    <dbReference type="NCBI Taxonomy" id="2588534"/>
    <lineage>
        <taxon>Bacteria</taxon>
        <taxon>Pseudomonadati</taxon>
        <taxon>Pseudomonadota</taxon>
        <taxon>Betaproteobacteria</taxon>
        <taxon>Nitrosomonadales</taxon>
        <taxon>Methylophilaceae</taxon>
        <taxon>Methylophilus</taxon>
    </lineage>
</organism>
<dbReference type="SMART" id="SM00849">
    <property type="entry name" value="Lactamase_B"/>
    <property type="match status" value="1"/>
</dbReference>
<dbReference type="EMBL" id="CP040946">
    <property type="protein sequence ID" value="QDC45102.1"/>
    <property type="molecule type" value="Genomic_DNA"/>
</dbReference>
<feature type="chain" id="PRO_5022684845" evidence="2">
    <location>
        <begin position="26"/>
        <end position="309"/>
    </location>
</feature>
<dbReference type="SUPFAM" id="SSF56281">
    <property type="entry name" value="Metallo-hydrolase/oxidoreductase"/>
    <property type="match status" value="1"/>
</dbReference>
<name>A0A5B8CUX7_9PROT</name>
<reference evidence="5" key="1">
    <citation type="journal article" date="2019" name="ISME J.">
        <title>Evolution in action: habitat transition from sediment to the pelagial leads to genome streamlining in Methylophilaceae.</title>
        <authorList>
            <person name="Salcher M."/>
            <person name="Schaefle D."/>
            <person name="Kaspar M."/>
            <person name="Neuenschwander S.M."/>
            <person name="Ghai R."/>
        </authorList>
    </citation>
    <scope>NUCLEOTIDE SEQUENCE [LARGE SCALE GENOMIC DNA]</scope>
    <source>
        <strain evidence="5">MMS-M-51</strain>
    </source>
</reference>
<evidence type="ECO:0000256" key="2">
    <source>
        <dbReference type="SAM" id="SignalP"/>
    </source>
</evidence>
<dbReference type="Pfam" id="PF00753">
    <property type="entry name" value="Lactamase_B"/>
    <property type="match status" value="1"/>
</dbReference>
<dbReference type="NCBIfam" id="TIGR04559">
    <property type="entry name" value="SoxH_rel_PQQ_2"/>
    <property type="match status" value="1"/>
</dbReference>
<dbReference type="Gene3D" id="3.60.15.10">
    <property type="entry name" value="Ribonuclease Z/Hydroxyacylglutathione hydrolase-like"/>
    <property type="match status" value="1"/>
</dbReference>
<comment type="similarity">
    <text evidence="1">Belongs to the metallo-beta-lactamase superfamily. Class-B beta-lactamase family.</text>
</comment>
<dbReference type="KEGG" id="mmec:FIU01_11605"/>
<dbReference type="OrthoDB" id="1273797at2"/>
<evidence type="ECO:0000313" key="5">
    <source>
        <dbReference type="Proteomes" id="UP000311008"/>
    </source>
</evidence>
<evidence type="ECO:0000256" key="1">
    <source>
        <dbReference type="ARBA" id="ARBA00005250"/>
    </source>
</evidence>